<gene>
    <name evidence="5" type="ORF">WJX74_009761</name>
</gene>
<evidence type="ECO:0000313" key="6">
    <source>
        <dbReference type="Proteomes" id="UP001438707"/>
    </source>
</evidence>
<name>A0AAW1QCK8_9CHLO</name>
<keyword evidence="4" id="KW-0812">Transmembrane</keyword>
<organism evidence="5 6">
    <name type="scientific">Apatococcus lobatus</name>
    <dbReference type="NCBI Taxonomy" id="904363"/>
    <lineage>
        <taxon>Eukaryota</taxon>
        <taxon>Viridiplantae</taxon>
        <taxon>Chlorophyta</taxon>
        <taxon>core chlorophytes</taxon>
        <taxon>Trebouxiophyceae</taxon>
        <taxon>Chlorellales</taxon>
        <taxon>Chlorellaceae</taxon>
        <taxon>Apatococcus</taxon>
    </lineage>
</organism>
<keyword evidence="2" id="KW-0378">Hydrolase</keyword>
<evidence type="ECO:0000313" key="5">
    <source>
        <dbReference type="EMBL" id="KAK9818787.1"/>
    </source>
</evidence>
<evidence type="ECO:0000256" key="4">
    <source>
        <dbReference type="SAM" id="Phobius"/>
    </source>
</evidence>
<dbReference type="Proteomes" id="UP001438707">
    <property type="component" value="Unassembled WGS sequence"/>
</dbReference>
<sequence>MQQQALSYLSISLFGLVFSGSLMLPIINCWPSQSRSSFLTDLLKRAHCGLLTLLLALPRSRIVWRKPIREQERKGQPHLTCGQFGSLEQPPHDSKNPTNGNKHCLVDFDFGVVPGPSPRTRANQHFHQTPCWLGDHQVFRDMLAACPPGTLVDMWDIADDTKHFYYYLALSHLKPNNRSGSCCGMLPPHALRLNGGPACASMTGWGQEVGPFNLNLQFAQPGNATTPVTGVNLTQNPYAYNAAANMIFIDNPADLYQVMRSFFDAWPELQSNDFYITGESYAGVYIPMLASAILDGNTAGNTPKINIKGYLAGNPATNAATDSLDLTDLYQYWGLLPPSITEPLLSCGTQNSDYGYSDSQNSISGQSCDNLQTNATDLIGGVYSYNYQAECFWPMGDFQYQLYSALQSQWAASNTSYSEDYYGDDPSDTSCYSDDRAYTLYLNLASVRNAIHADPVPSGAGMFVGCTYRVNYDYDVTDVISYHLSNLNAGLRLAFYSGTLDSVVPWLGTYSSVLQLSQGRAAGLGWQQWTYPDPVNYGSQVAGFLQAWDRLGYITFKDAGHEVPLYAPMQAQLMFQAFIANNLPSLTASRIDYPSTEFTVQLT</sequence>
<dbReference type="SUPFAM" id="SSF53474">
    <property type="entry name" value="alpha/beta-Hydrolases"/>
    <property type="match status" value="1"/>
</dbReference>
<comment type="caution">
    <text evidence="5">The sequence shown here is derived from an EMBL/GenBank/DDBJ whole genome shotgun (WGS) entry which is preliminary data.</text>
</comment>
<dbReference type="PANTHER" id="PTHR11802:SF201">
    <property type="entry name" value="CARBOXYPEPTIDASE"/>
    <property type="match status" value="1"/>
</dbReference>
<dbReference type="EMBL" id="JALJOS010000055">
    <property type="protein sequence ID" value="KAK9818787.1"/>
    <property type="molecule type" value="Genomic_DNA"/>
</dbReference>
<keyword evidence="4" id="KW-0472">Membrane</keyword>
<dbReference type="InterPro" id="IPR018202">
    <property type="entry name" value="Ser_caboxypep_ser_AS"/>
</dbReference>
<evidence type="ECO:0000256" key="3">
    <source>
        <dbReference type="SAM" id="MobiDB-lite"/>
    </source>
</evidence>
<keyword evidence="2" id="KW-0645">Protease</keyword>
<keyword evidence="2" id="KW-0121">Carboxypeptidase</keyword>
<dbReference type="EC" id="3.4.16.-" evidence="2"/>
<dbReference type="PROSITE" id="PS00131">
    <property type="entry name" value="CARBOXYPEPT_SER_SER"/>
    <property type="match status" value="1"/>
</dbReference>
<reference evidence="5 6" key="1">
    <citation type="journal article" date="2024" name="Nat. Commun.">
        <title>Phylogenomics reveals the evolutionary origins of lichenization in chlorophyte algae.</title>
        <authorList>
            <person name="Puginier C."/>
            <person name="Libourel C."/>
            <person name="Otte J."/>
            <person name="Skaloud P."/>
            <person name="Haon M."/>
            <person name="Grisel S."/>
            <person name="Petersen M."/>
            <person name="Berrin J.G."/>
            <person name="Delaux P.M."/>
            <person name="Dal Grande F."/>
            <person name="Keller J."/>
        </authorList>
    </citation>
    <scope>NUCLEOTIDE SEQUENCE [LARGE SCALE GENOMIC DNA]</scope>
    <source>
        <strain evidence="5 6">SAG 2145</strain>
    </source>
</reference>
<evidence type="ECO:0000256" key="2">
    <source>
        <dbReference type="RuleBase" id="RU361156"/>
    </source>
</evidence>
<dbReference type="PANTHER" id="PTHR11802">
    <property type="entry name" value="SERINE PROTEASE FAMILY S10 SERINE CARBOXYPEPTIDASE"/>
    <property type="match status" value="1"/>
</dbReference>
<dbReference type="PRINTS" id="PR00724">
    <property type="entry name" value="CRBOXYPTASEC"/>
</dbReference>
<dbReference type="Pfam" id="PF00450">
    <property type="entry name" value="Peptidase_S10"/>
    <property type="match status" value="1"/>
</dbReference>
<feature type="transmembrane region" description="Helical" evidence="4">
    <location>
        <begin position="6"/>
        <end position="30"/>
    </location>
</feature>
<keyword evidence="4" id="KW-1133">Transmembrane helix</keyword>
<dbReference type="AlphaFoldDB" id="A0AAW1QCK8"/>
<proteinExistence type="inferred from homology"/>
<accession>A0AAW1QCK8</accession>
<protein>
    <recommendedName>
        <fullName evidence="2">Carboxypeptidase</fullName>
        <ecNumber evidence="2">3.4.16.-</ecNumber>
    </recommendedName>
</protein>
<dbReference type="InterPro" id="IPR001563">
    <property type="entry name" value="Peptidase_S10"/>
</dbReference>
<dbReference type="Gene3D" id="3.40.50.1820">
    <property type="entry name" value="alpha/beta hydrolase"/>
    <property type="match status" value="1"/>
</dbReference>
<feature type="region of interest" description="Disordered" evidence="3">
    <location>
        <begin position="74"/>
        <end position="98"/>
    </location>
</feature>
<keyword evidence="6" id="KW-1185">Reference proteome</keyword>
<dbReference type="GO" id="GO:0004185">
    <property type="term" value="F:serine-type carboxypeptidase activity"/>
    <property type="evidence" value="ECO:0007669"/>
    <property type="project" value="UniProtKB-UniRule"/>
</dbReference>
<evidence type="ECO:0000256" key="1">
    <source>
        <dbReference type="ARBA" id="ARBA00009431"/>
    </source>
</evidence>
<dbReference type="InterPro" id="IPR029058">
    <property type="entry name" value="AB_hydrolase_fold"/>
</dbReference>
<comment type="similarity">
    <text evidence="1 2">Belongs to the peptidase S10 family.</text>
</comment>
<dbReference type="GO" id="GO:0006508">
    <property type="term" value="P:proteolysis"/>
    <property type="evidence" value="ECO:0007669"/>
    <property type="project" value="UniProtKB-KW"/>
</dbReference>